<dbReference type="Pfam" id="PF00132">
    <property type="entry name" value="Hexapep"/>
    <property type="match status" value="1"/>
</dbReference>
<dbReference type="Gene3D" id="2.160.10.10">
    <property type="entry name" value="Hexapeptide repeat proteins"/>
    <property type="match status" value="1"/>
</dbReference>
<dbReference type="PANTHER" id="PTHR13061">
    <property type="entry name" value="DYNACTIN SUBUNIT P25"/>
    <property type="match status" value="1"/>
</dbReference>
<organism evidence="1">
    <name type="scientific">marine metagenome</name>
    <dbReference type="NCBI Taxonomy" id="408172"/>
    <lineage>
        <taxon>unclassified sequences</taxon>
        <taxon>metagenomes</taxon>
        <taxon>ecological metagenomes</taxon>
    </lineage>
</organism>
<gene>
    <name evidence="1" type="ORF">METZ01_LOCUS70288</name>
</gene>
<dbReference type="InterPro" id="IPR050484">
    <property type="entry name" value="Transf_Hexapept/Carb_Anhydrase"/>
</dbReference>
<sequence length="162" mass="17102">VIRELDGKAPVVHPTAFISEASYLVGDVVVGENSSFWPGSVARADYGAIRVGSNTNIQDNCVLHTDDLLEIGNNVVVAHGAVIHGAKVGNNVLIGVNAVLLEGSEVGDNCVIGAGAVVLQYTKIPDKSVVVGVPGKIKPMKPETYENISYWASNYSLNAKRF</sequence>
<feature type="non-terminal residue" evidence="1">
    <location>
        <position position="1"/>
    </location>
</feature>
<proteinExistence type="predicted"/>
<dbReference type="InterPro" id="IPR011004">
    <property type="entry name" value="Trimer_LpxA-like_sf"/>
</dbReference>
<protein>
    <recommendedName>
        <fullName evidence="2">Gamma carbonic anhydrase family protein</fullName>
    </recommendedName>
</protein>
<dbReference type="AlphaFoldDB" id="A0A381TNT2"/>
<dbReference type="SUPFAM" id="SSF51161">
    <property type="entry name" value="Trimeric LpxA-like enzymes"/>
    <property type="match status" value="1"/>
</dbReference>
<name>A0A381TNT2_9ZZZZ</name>
<accession>A0A381TNT2</accession>
<dbReference type="InterPro" id="IPR047324">
    <property type="entry name" value="LbH_gamma_CA-like"/>
</dbReference>
<dbReference type="PANTHER" id="PTHR13061:SF29">
    <property type="entry name" value="GAMMA CARBONIC ANHYDRASE-LIKE 1, MITOCHONDRIAL-RELATED"/>
    <property type="match status" value="1"/>
</dbReference>
<evidence type="ECO:0000313" key="1">
    <source>
        <dbReference type="EMBL" id="SVA17434.1"/>
    </source>
</evidence>
<dbReference type="EMBL" id="UINC01004868">
    <property type="protein sequence ID" value="SVA17434.1"/>
    <property type="molecule type" value="Genomic_DNA"/>
</dbReference>
<dbReference type="InterPro" id="IPR001451">
    <property type="entry name" value="Hexapep"/>
</dbReference>
<dbReference type="CDD" id="cd04645">
    <property type="entry name" value="LbH_gamma_CA_like"/>
    <property type="match status" value="1"/>
</dbReference>
<reference evidence="1" key="1">
    <citation type="submission" date="2018-05" db="EMBL/GenBank/DDBJ databases">
        <authorList>
            <person name="Lanie J.A."/>
            <person name="Ng W.-L."/>
            <person name="Kazmierczak K.M."/>
            <person name="Andrzejewski T.M."/>
            <person name="Davidsen T.M."/>
            <person name="Wayne K.J."/>
            <person name="Tettelin H."/>
            <person name="Glass J.I."/>
            <person name="Rusch D."/>
            <person name="Podicherti R."/>
            <person name="Tsui H.-C.T."/>
            <person name="Winkler M.E."/>
        </authorList>
    </citation>
    <scope>NUCLEOTIDE SEQUENCE</scope>
</reference>
<feature type="non-terminal residue" evidence="1">
    <location>
        <position position="162"/>
    </location>
</feature>
<evidence type="ECO:0008006" key="2">
    <source>
        <dbReference type="Google" id="ProtNLM"/>
    </source>
</evidence>